<sequence length="380" mass="44258">MSILEPALAQKFIDKTAKHLEYNINIMNDKGIIIASKDATRVGNFHEVAFRMLEGTRDSGVVKEDQLYLGTKPGVNLFIDYKNRHVGVICVTGNPENVHSFANLVKTSMEAMLEYEIQMQNERKMKDKTEQFLYYLLFDEASDEGIAANMAEKLDVDQAMTRVCMVIKWDPALKSHRILDGLQKAEGHSHHDLLTTARNEDIILLKSLRADPGEAIRDYKEKIEAYVESFLSDLPEGCSRENFRFYVGSLQNRFLHYRKSFLHAQELSLQVKEKQGICYFNDHVLNYYRSLANIKAYNEVFNAYEGLLSEEEKKQMVEIVEALRNNNYNIVYSAKELFIHRNTMLFRLNKLKEILNLDPVQKAEDREFFNELAYYFKNKR</sequence>
<dbReference type="InterPro" id="IPR041522">
    <property type="entry name" value="CdaR_GGDEF"/>
</dbReference>
<evidence type="ECO:0000259" key="3">
    <source>
        <dbReference type="Pfam" id="PF13556"/>
    </source>
</evidence>
<evidence type="ECO:0000313" key="6">
    <source>
        <dbReference type="Proteomes" id="UP000675379"/>
    </source>
</evidence>
<evidence type="ECO:0000313" key="5">
    <source>
        <dbReference type="EMBL" id="MBR0575018.1"/>
    </source>
</evidence>
<dbReference type="AlphaFoldDB" id="A0A941CNP8"/>
<comment type="caution">
    <text evidence="5">The sequence shown here is derived from an EMBL/GenBank/DDBJ whole genome shotgun (WGS) entry which is preliminary data.</text>
</comment>
<accession>A0A941CNP8</accession>
<dbReference type="InterPro" id="IPR008599">
    <property type="entry name" value="Diacid_rec"/>
</dbReference>
<evidence type="ECO:0000259" key="2">
    <source>
        <dbReference type="Pfam" id="PF05651"/>
    </source>
</evidence>
<dbReference type="RefSeq" id="WP_211799526.1">
    <property type="nucleotide sequence ID" value="NZ_JAGSCS010000001.1"/>
</dbReference>
<dbReference type="InterPro" id="IPR042070">
    <property type="entry name" value="PucR_C-HTH_sf"/>
</dbReference>
<dbReference type="InterPro" id="IPR051448">
    <property type="entry name" value="CdaR-like_regulators"/>
</dbReference>
<dbReference type="Pfam" id="PF05651">
    <property type="entry name" value="Diacid_rec"/>
    <property type="match status" value="1"/>
</dbReference>
<feature type="domain" description="Putative sugar diacid recognition" evidence="2">
    <location>
        <begin position="4"/>
        <end position="134"/>
    </location>
</feature>
<keyword evidence="6" id="KW-1185">Reference proteome</keyword>
<reference evidence="5" key="1">
    <citation type="submission" date="2021-04" db="EMBL/GenBank/DDBJ databases">
        <title>Proteiniclasticum sedimins sp. nov., an obligate anaerobic bacterium isolated from anaerobic sludge.</title>
        <authorList>
            <person name="Liu J."/>
        </authorList>
    </citation>
    <scope>NUCLEOTIDE SEQUENCE</scope>
    <source>
        <strain evidence="5">BAD-10</strain>
    </source>
</reference>
<name>A0A941CNP8_9CLOT</name>
<evidence type="ECO:0000259" key="4">
    <source>
        <dbReference type="Pfam" id="PF17853"/>
    </source>
</evidence>
<dbReference type="PANTHER" id="PTHR33744:SF15">
    <property type="entry name" value="CARBOHYDRATE DIACID REGULATOR"/>
    <property type="match status" value="1"/>
</dbReference>
<dbReference type="Gene3D" id="1.10.10.2840">
    <property type="entry name" value="PucR C-terminal helix-turn-helix domain"/>
    <property type="match status" value="1"/>
</dbReference>
<proteinExistence type="inferred from homology"/>
<comment type="similarity">
    <text evidence="1">Belongs to the CdaR family.</text>
</comment>
<feature type="domain" description="CdaR GGDEF-like" evidence="4">
    <location>
        <begin position="142"/>
        <end position="266"/>
    </location>
</feature>
<organism evidence="5 6">
    <name type="scientific">Proteiniclasticum sediminis</name>
    <dbReference type="NCBI Taxonomy" id="2804028"/>
    <lineage>
        <taxon>Bacteria</taxon>
        <taxon>Bacillati</taxon>
        <taxon>Bacillota</taxon>
        <taxon>Clostridia</taxon>
        <taxon>Eubacteriales</taxon>
        <taxon>Clostridiaceae</taxon>
        <taxon>Proteiniclasticum</taxon>
    </lineage>
</organism>
<dbReference type="Proteomes" id="UP000675379">
    <property type="component" value="Unassembled WGS sequence"/>
</dbReference>
<dbReference type="Pfam" id="PF13556">
    <property type="entry name" value="HTH_30"/>
    <property type="match status" value="1"/>
</dbReference>
<protein>
    <submittedName>
        <fullName evidence="5">Helix-turn-helix domain-containing protein</fullName>
    </submittedName>
</protein>
<dbReference type="Pfam" id="PF17853">
    <property type="entry name" value="GGDEF_2"/>
    <property type="match status" value="1"/>
</dbReference>
<dbReference type="InterPro" id="IPR025736">
    <property type="entry name" value="PucR_C-HTH_dom"/>
</dbReference>
<dbReference type="PANTHER" id="PTHR33744">
    <property type="entry name" value="CARBOHYDRATE DIACID REGULATOR"/>
    <property type="match status" value="1"/>
</dbReference>
<evidence type="ECO:0000256" key="1">
    <source>
        <dbReference type="ARBA" id="ARBA00006754"/>
    </source>
</evidence>
<feature type="domain" description="PucR C-terminal helix-turn-helix" evidence="3">
    <location>
        <begin position="317"/>
        <end position="359"/>
    </location>
</feature>
<dbReference type="EMBL" id="JAGSCS010000001">
    <property type="protein sequence ID" value="MBR0575018.1"/>
    <property type="molecule type" value="Genomic_DNA"/>
</dbReference>
<gene>
    <name evidence="5" type="ORF">KCG48_01560</name>
</gene>